<proteinExistence type="predicted"/>
<sequence length="776" mass="79659">MAASAAIFLCTLSSNIHEGAVFAFCLSILKFSRLRSQSLPLRVFQTSGRTRNAGPFVTEKNNQEQSVRTLQVVCLAVLLCCVAFAQETMQASSAQPVVPHLIRFTGQVKAASGTVGITFSLHKAQEDSKPLWIETQNVKLDADGKYSVLLGATKTDGIPLELFSSGEAQWLSIRVEGQPEMPRVLLVSVPYALKAAEAETLAGHSLSEFVTTEKLSAMQQQGAPSSSDTTVKKSPGTRNAVGSGPTNFSGTTTDQIVGVTQIGTGAGVSSAAASGYAIYGKSSGTAIYGFSTATSTAGYGLYGATTSTSGYGVFGANNATTGTAVGVRGTSLSNGGIAVYGTANTPTGTATGVKGITQSPDGYGVFGQNTATTGNGIGVRANSSSTSGIALLANELAASGTTIGIQATAASANGTAAVLGNSNSAGKLISGRSGGSNTEVFSVNALGSGTFSGNGAPAIIGNVGCGAPSAGISFDALDGCFSYTLLQQNSDVFLNRPTGGILHIREGNKEEMSVGSGGSLTIAPTARVPGLNTYGGVDPTDFESEVGVYSTGGASTNGLGGDGMFTTGGASTNHYGGHGIVAIPGHGAAGDGLAGLFLGNVTVNGTFTNGAQRFQIDHPLDPANKYLSHASVQSSEMKNIYDGVAAFDANGEAIVQLPDWFEAENGNFRYQLTPIGASFTPYIATKVLGNRFKIAGGLPGKEVSWQVTGVRKDAYAQAHPLQVEEQKPEGERGYYISPELYGAPPEKQTEWARRPGTMKRMRDNAKPNRGEAFATK</sequence>
<protein>
    <submittedName>
        <fullName evidence="2">Uncharacterized protein</fullName>
    </submittedName>
</protein>
<dbReference type="EMBL" id="CP000360">
    <property type="protein sequence ID" value="ABF39541.1"/>
    <property type="molecule type" value="Genomic_DNA"/>
</dbReference>
<dbReference type="EnsemblBacteria" id="ABF39541">
    <property type="protein sequence ID" value="ABF39541"/>
    <property type="gene ID" value="Acid345_0536"/>
</dbReference>
<dbReference type="eggNOG" id="COG5295">
    <property type="taxonomic scope" value="Bacteria"/>
</dbReference>
<feature type="compositionally biased region" description="Basic and acidic residues" evidence="1">
    <location>
        <begin position="760"/>
        <end position="769"/>
    </location>
</feature>
<accession>Q1IUA9</accession>
<organism evidence="2 3">
    <name type="scientific">Koribacter versatilis (strain Ellin345)</name>
    <dbReference type="NCBI Taxonomy" id="204669"/>
    <lineage>
        <taxon>Bacteria</taxon>
        <taxon>Pseudomonadati</taxon>
        <taxon>Acidobacteriota</taxon>
        <taxon>Terriglobia</taxon>
        <taxon>Terriglobales</taxon>
        <taxon>Candidatus Korobacteraceae</taxon>
        <taxon>Candidatus Korobacter</taxon>
    </lineage>
</organism>
<feature type="compositionally biased region" description="Polar residues" evidence="1">
    <location>
        <begin position="244"/>
        <end position="253"/>
    </location>
</feature>
<evidence type="ECO:0000313" key="3">
    <source>
        <dbReference type="Proteomes" id="UP000002432"/>
    </source>
</evidence>
<evidence type="ECO:0000313" key="2">
    <source>
        <dbReference type="EMBL" id="ABF39541.1"/>
    </source>
</evidence>
<dbReference type="KEGG" id="aba:Acid345_0536"/>
<dbReference type="HOGENOM" id="CLU_366304_0_0_0"/>
<feature type="region of interest" description="Disordered" evidence="1">
    <location>
        <begin position="217"/>
        <end position="253"/>
    </location>
</feature>
<dbReference type="STRING" id="204669.Acid345_0536"/>
<dbReference type="Proteomes" id="UP000002432">
    <property type="component" value="Chromosome"/>
</dbReference>
<feature type="region of interest" description="Disordered" evidence="1">
    <location>
        <begin position="735"/>
        <end position="776"/>
    </location>
</feature>
<reference evidence="2 3" key="1">
    <citation type="journal article" date="2009" name="Appl. Environ. Microbiol.">
        <title>Three genomes from the phylum Acidobacteria provide insight into the lifestyles of these microorganisms in soils.</title>
        <authorList>
            <person name="Ward N.L."/>
            <person name="Challacombe J.F."/>
            <person name="Janssen P.H."/>
            <person name="Henrissat B."/>
            <person name="Coutinho P.M."/>
            <person name="Wu M."/>
            <person name="Xie G."/>
            <person name="Haft D.H."/>
            <person name="Sait M."/>
            <person name="Badger J."/>
            <person name="Barabote R.D."/>
            <person name="Bradley B."/>
            <person name="Brettin T.S."/>
            <person name="Brinkac L.M."/>
            <person name="Bruce D."/>
            <person name="Creasy T."/>
            <person name="Daugherty S.C."/>
            <person name="Davidsen T.M."/>
            <person name="DeBoy R.T."/>
            <person name="Detter J.C."/>
            <person name="Dodson R.J."/>
            <person name="Durkin A.S."/>
            <person name="Ganapathy A."/>
            <person name="Gwinn-Giglio M."/>
            <person name="Han C.S."/>
            <person name="Khouri H."/>
            <person name="Kiss H."/>
            <person name="Kothari S.P."/>
            <person name="Madupu R."/>
            <person name="Nelson K.E."/>
            <person name="Nelson W.C."/>
            <person name="Paulsen I."/>
            <person name="Penn K."/>
            <person name="Ren Q."/>
            <person name="Rosovitz M.J."/>
            <person name="Selengut J.D."/>
            <person name="Shrivastava S."/>
            <person name="Sullivan S.A."/>
            <person name="Tapia R."/>
            <person name="Thompson L.S."/>
            <person name="Watkins K.L."/>
            <person name="Yang Q."/>
            <person name="Yu C."/>
            <person name="Zafar N."/>
            <person name="Zhou L."/>
            <person name="Kuske C.R."/>
        </authorList>
    </citation>
    <scope>NUCLEOTIDE SEQUENCE [LARGE SCALE GENOMIC DNA]</scope>
    <source>
        <strain evidence="2 3">Ellin345</strain>
    </source>
</reference>
<dbReference type="AlphaFoldDB" id="Q1IUA9"/>
<gene>
    <name evidence="2" type="ordered locus">Acid345_0536</name>
</gene>
<feature type="compositionally biased region" description="Polar residues" evidence="1">
    <location>
        <begin position="217"/>
        <end position="229"/>
    </location>
</feature>
<evidence type="ECO:0000256" key="1">
    <source>
        <dbReference type="SAM" id="MobiDB-lite"/>
    </source>
</evidence>
<keyword evidence="3" id="KW-1185">Reference proteome</keyword>
<name>Q1IUA9_KORVE</name>